<dbReference type="Proteomes" id="UP000198851">
    <property type="component" value="Unassembled WGS sequence"/>
</dbReference>
<feature type="region of interest" description="Disordered" evidence="1">
    <location>
        <begin position="84"/>
        <end position="110"/>
    </location>
</feature>
<sequence length="110" mass="12087">MDLPTDLTPAQLRALGIIAGIGETRAEARAKIKKALADTLPKFLEAASKDEDLLRKIFVLFETVATATNASRIQLHPLRPEGIGQEVDMLREARKAKPKVKQKSEAKPET</sequence>
<proteinExistence type="predicted"/>
<organism evidence="2 3">
    <name type="scientific">Shimia haliotis</name>
    <dbReference type="NCBI Taxonomy" id="1280847"/>
    <lineage>
        <taxon>Bacteria</taxon>
        <taxon>Pseudomonadati</taxon>
        <taxon>Pseudomonadota</taxon>
        <taxon>Alphaproteobacteria</taxon>
        <taxon>Rhodobacterales</taxon>
        <taxon>Roseobacteraceae</taxon>
    </lineage>
</organism>
<gene>
    <name evidence="2" type="ORF">SAMN04488036_11432</name>
</gene>
<dbReference type="RefSeq" id="WP_093326166.1">
    <property type="nucleotide sequence ID" value="NZ_FOSZ01000014.1"/>
</dbReference>
<reference evidence="3" key="1">
    <citation type="submission" date="2016-10" db="EMBL/GenBank/DDBJ databases">
        <authorList>
            <person name="Varghese N."/>
            <person name="Submissions S."/>
        </authorList>
    </citation>
    <scope>NUCLEOTIDE SEQUENCE [LARGE SCALE GENOMIC DNA]</scope>
    <source>
        <strain evidence="3">DSM 28453</strain>
    </source>
</reference>
<name>A0A1I4HNM1_9RHOB</name>
<evidence type="ECO:0000313" key="2">
    <source>
        <dbReference type="EMBL" id="SFL42996.1"/>
    </source>
</evidence>
<accession>A0A1I4HNM1</accession>
<dbReference type="OrthoDB" id="7863235at2"/>
<dbReference type="AlphaFoldDB" id="A0A1I4HNM1"/>
<evidence type="ECO:0000313" key="3">
    <source>
        <dbReference type="Proteomes" id="UP000198851"/>
    </source>
</evidence>
<evidence type="ECO:0000256" key="1">
    <source>
        <dbReference type="SAM" id="MobiDB-lite"/>
    </source>
</evidence>
<dbReference type="EMBL" id="FOSZ01000014">
    <property type="protein sequence ID" value="SFL42996.1"/>
    <property type="molecule type" value="Genomic_DNA"/>
</dbReference>
<protein>
    <submittedName>
        <fullName evidence="2">Uncharacterized protein</fullName>
    </submittedName>
</protein>
<keyword evidence="3" id="KW-1185">Reference proteome</keyword>